<keyword evidence="6" id="KW-1185">Reference proteome</keyword>
<dbReference type="KEGG" id="mcad:Pan265_24590"/>
<dbReference type="GO" id="GO:0005975">
    <property type="term" value="P:carbohydrate metabolic process"/>
    <property type="evidence" value="ECO:0007669"/>
    <property type="project" value="InterPro"/>
</dbReference>
<keyword evidence="3" id="KW-0326">Glycosidase</keyword>
<dbReference type="InterPro" id="IPR023296">
    <property type="entry name" value="Glyco_hydro_beta-prop_sf"/>
</dbReference>
<keyword evidence="2" id="KW-0378">Hydrolase</keyword>
<gene>
    <name evidence="5" type="ORF">Pan265_24590</name>
</gene>
<accession>A0A518C048</accession>
<dbReference type="PANTHER" id="PTHR35279">
    <property type="match status" value="1"/>
</dbReference>
<dbReference type="SMART" id="SM00640">
    <property type="entry name" value="Glyco_32"/>
    <property type="match status" value="1"/>
</dbReference>
<sequence length="497" mass="56533">MYSSHGFIRSDIGDVDVLYHDGVFHLFHLVLPNHDIIAHAVSTDGMTWRRVNNAMFVGDPGAWDDDMLWTMHVTRDPADNNAWRMLYTGLQRREGGRVQRIGAARSNDLMTWTRVACETHEPRKLQPGYPLAVPGPWYESRTDEGRQWVSCRDPFLFEHEGQRRLLFSARRKHGPLVRRGCVGQAVEVAPDVFEFGPPLHAPGLYDDVEVPGLYELDGRFFLLGSIREDVKVHYWYANTPDGPFENYADNVLLPKGNYAARCCRDDNGWLVFNFFSMTQADGTRKNFLPPPKRLAVNRRGRLQLKSHEAFTDRVTTTERANDTSRYRTVFDNPRARVEAHEDGVTLACTSGYELFVTQQRHADFRLRCRLQLNGSGKCGLVLRLDENANGYYLSLDLFKGVAQLRAWGNSATALGEEAFNYRQLQAGYFIPTPGEPAELEVIAYGQYLECSLDGHVLLTLVDEHYTQGSVGFYAESASLRVQNVIIQELDEPESELF</sequence>
<feature type="domain" description="Glycosyl hydrolase family 32 N-terminal" evidence="4">
    <location>
        <begin position="17"/>
        <end position="116"/>
    </location>
</feature>
<dbReference type="InterPro" id="IPR001362">
    <property type="entry name" value="Glyco_hydro_32"/>
</dbReference>
<dbReference type="AlphaFoldDB" id="A0A518C048"/>
<organism evidence="5 6">
    <name type="scientific">Mucisphaera calidilacus</name>
    <dbReference type="NCBI Taxonomy" id="2527982"/>
    <lineage>
        <taxon>Bacteria</taxon>
        <taxon>Pseudomonadati</taxon>
        <taxon>Planctomycetota</taxon>
        <taxon>Phycisphaerae</taxon>
        <taxon>Phycisphaerales</taxon>
        <taxon>Phycisphaeraceae</taxon>
        <taxon>Mucisphaera</taxon>
    </lineage>
</organism>
<dbReference type="RefSeq" id="WP_145446763.1">
    <property type="nucleotide sequence ID" value="NZ_CP036280.1"/>
</dbReference>
<dbReference type="PANTHER" id="PTHR35279:SF1">
    <property type="entry name" value="ARABINANASE_LEVANSUCRASE_INVERTASE"/>
    <property type="match status" value="1"/>
</dbReference>
<evidence type="ECO:0000256" key="3">
    <source>
        <dbReference type="ARBA" id="ARBA00023295"/>
    </source>
</evidence>
<dbReference type="Pfam" id="PF00251">
    <property type="entry name" value="Glyco_hydro_32N"/>
    <property type="match status" value="1"/>
</dbReference>
<reference evidence="5 6" key="1">
    <citation type="submission" date="2019-02" db="EMBL/GenBank/DDBJ databases">
        <title>Deep-cultivation of Planctomycetes and their phenomic and genomic characterization uncovers novel biology.</title>
        <authorList>
            <person name="Wiegand S."/>
            <person name="Jogler M."/>
            <person name="Boedeker C."/>
            <person name="Pinto D."/>
            <person name="Vollmers J."/>
            <person name="Rivas-Marin E."/>
            <person name="Kohn T."/>
            <person name="Peeters S.H."/>
            <person name="Heuer A."/>
            <person name="Rast P."/>
            <person name="Oberbeckmann S."/>
            <person name="Bunk B."/>
            <person name="Jeske O."/>
            <person name="Meyerdierks A."/>
            <person name="Storesund J.E."/>
            <person name="Kallscheuer N."/>
            <person name="Luecker S."/>
            <person name="Lage O.M."/>
            <person name="Pohl T."/>
            <person name="Merkel B.J."/>
            <person name="Hornburger P."/>
            <person name="Mueller R.-W."/>
            <person name="Bruemmer F."/>
            <person name="Labrenz M."/>
            <person name="Spormann A.M."/>
            <person name="Op den Camp H."/>
            <person name="Overmann J."/>
            <person name="Amann R."/>
            <person name="Jetten M.S.M."/>
            <person name="Mascher T."/>
            <person name="Medema M.H."/>
            <person name="Devos D.P."/>
            <person name="Kaster A.-K."/>
            <person name="Ovreas L."/>
            <person name="Rohde M."/>
            <person name="Galperin M.Y."/>
            <person name="Jogler C."/>
        </authorList>
    </citation>
    <scope>NUCLEOTIDE SEQUENCE [LARGE SCALE GENOMIC DNA]</scope>
    <source>
        <strain evidence="5 6">Pan265</strain>
    </source>
</reference>
<dbReference type="Gene3D" id="2.60.120.560">
    <property type="entry name" value="Exo-inulinase, domain 1"/>
    <property type="match status" value="1"/>
</dbReference>
<protein>
    <recommendedName>
        <fullName evidence="4">Glycosyl hydrolase family 32 N-terminal domain-containing protein</fullName>
    </recommendedName>
</protein>
<evidence type="ECO:0000256" key="2">
    <source>
        <dbReference type="ARBA" id="ARBA00022801"/>
    </source>
</evidence>
<dbReference type="CDD" id="cd18609">
    <property type="entry name" value="GH32-like"/>
    <property type="match status" value="1"/>
</dbReference>
<comment type="similarity">
    <text evidence="1">Belongs to the glycosyl hydrolase 32 family.</text>
</comment>
<dbReference type="SUPFAM" id="SSF75005">
    <property type="entry name" value="Arabinanase/levansucrase/invertase"/>
    <property type="match status" value="1"/>
</dbReference>
<name>A0A518C048_9BACT</name>
<evidence type="ECO:0000259" key="4">
    <source>
        <dbReference type="Pfam" id="PF00251"/>
    </source>
</evidence>
<dbReference type="EMBL" id="CP036280">
    <property type="protein sequence ID" value="QDU72589.1"/>
    <property type="molecule type" value="Genomic_DNA"/>
</dbReference>
<evidence type="ECO:0000256" key="1">
    <source>
        <dbReference type="ARBA" id="ARBA00009902"/>
    </source>
</evidence>
<dbReference type="OrthoDB" id="9759709at2"/>
<evidence type="ECO:0000313" key="6">
    <source>
        <dbReference type="Proteomes" id="UP000320386"/>
    </source>
</evidence>
<proteinExistence type="inferred from homology"/>
<dbReference type="Proteomes" id="UP000320386">
    <property type="component" value="Chromosome"/>
</dbReference>
<dbReference type="Gene3D" id="2.115.10.20">
    <property type="entry name" value="Glycosyl hydrolase domain, family 43"/>
    <property type="match status" value="1"/>
</dbReference>
<dbReference type="GO" id="GO:0004553">
    <property type="term" value="F:hydrolase activity, hydrolyzing O-glycosyl compounds"/>
    <property type="evidence" value="ECO:0007669"/>
    <property type="project" value="InterPro"/>
</dbReference>
<dbReference type="InterPro" id="IPR013148">
    <property type="entry name" value="Glyco_hydro_32_N"/>
</dbReference>
<evidence type="ECO:0000313" key="5">
    <source>
        <dbReference type="EMBL" id="QDU72589.1"/>
    </source>
</evidence>